<keyword evidence="2" id="KW-1185">Reference proteome</keyword>
<reference evidence="1 2" key="1">
    <citation type="submission" date="2024-07" db="EMBL/GenBank/DDBJ databases">
        <authorList>
            <person name="Akdeniz Z."/>
        </authorList>
    </citation>
    <scope>NUCLEOTIDE SEQUENCE [LARGE SCALE GENOMIC DNA]</scope>
</reference>
<evidence type="ECO:0000313" key="1">
    <source>
        <dbReference type="EMBL" id="CAL6039031.1"/>
    </source>
</evidence>
<proteinExistence type="predicted"/>
<dbReference type="Proteomes" id="UP001642409">
    <property type="component" value="Unassembled WGS sequence"/>
</dbReference>
<accession>A0ABP1JIV2</accession>
<gene>
    <name evidence="1" type="ORF">HINF_LOCUS37658</name>
</gene>
<protein>
    <submittedName>
        <fullName evidence="1">Hypothetical_protein</fullName>
    </submittedName>
</protein>
<dbReference type="EMBL" id="CAXDID020000141">
    <property type="protein sequence ID" value="CAL6039031.1"/>
    <property type="molecule type" value="Genomic_DNA"/>
</dbReference>
<evidence type="ECO:0000313" key="2">
    <source>
        <dbReference type="Proteomes" id="UP001642409"/>
    </source>
</evidence>
<name>A0ABP1JIV2_9EUKA</name>
<sequence>MKHIVLVIDPFKQGIDSVLTIQLTEWTDQSIFQQGESHMFCFRKSHSYSDISVLDFERRDFSTVTTQTGFDLCQIDFVFTQTVIIPTCDKCCQTELEQFQQLNYKKNEDDTQLQIKDNDQSEKLNHSSEDYCQDKQDKLINTLKISTDMKSIEFDTETYRNRAKMLKYNKLMHSQARKRIMLQRISEMGNGENNKYEEDQKQRITQTIQFEFKEQDLNYDQNISTINTKLATK</sequence>
<comment type="caution">
    <text evidence="1">The sequence shown here is derived from an EMBL/GenBank/DDBJ whole genome shotgun (WGS) entry which is preliminary data.</text>
</comment>
<organism evidence="1 2">
    <name type="scientific">Hexamita inflata</name>
    <dbReference type="NCBI Taxonomy" id="28002"/>
    <lineage>
        <taxon>Eukaryota</taxon>
        <taxon>Metamonada</taxon>
        <taxon>Diplomonadida</taxon>
        <taxon>Hexamitidae</taxon>
        <taxon>Hexamitinae</taxon>
        <taxon>Hexamita</taxon>
    </lineage>
</organism>